<dbReference type="RefSeq" id="WP_377339496.1">
    <property type="nucleotide sequence ID" value="NZ_JBHLUE010000011.1"/>
</dbReference>
<organism evidence="4 5">
    <name type="scientific">Plantactinospora siamensis</name>
    <dbReference type="NCBI Taxonomy" id="555372"/>
    <lineage>
        <taxon>Bacteria</taxon>
        <taxon>Bacillati</taxon>
        <taxon>Actinomycetota</taxon>
        <taxon>Actinomycetes</taxon>
        <taxon>Micromonosporales</taxon>
        <taxon>Micromonosporaceae</taxon>
        <taxon>Plantactinospora</taxon>
    </lineage>
</organism>
<feature type="transmembrane region" description="Helical" evidence="3">
    <location>
        <begin position="25"/>
        <end position="46"/>
    </location>
</feature>
<protein>
    <submittedName>
        <fullName evidence="4">Class F sortase</fullName>
    </submittedName>
</protein>
<accession>A0ABV6NY14</accession>
<keyword evidence="5" id="KW-1185">Reference proteome</keyword>
<evidence type="ECO:0000313" key="5">
    <source>
        <dbReference type="Proteomes" id="UP001589894"/>
    </source>
</evidence>
<evidence type="ECO:0000313" key="4">
    <source>
        <dbReference type="EMBL" id="MFC0565584.1"/>
    </source>
</evidence>
<dbReference type="Gene3D" id="2.40.260.10">
    <property type="entry name" value="Sortase"/>
    <property type="match status" value="1"/>
</dbReference>
<dbReference type="InterPro" id="IPR005754">
    <property type="entry name" value="Sortase"/>
</dbReference>
<dbReference type="EMBL" id="JBHLUE010000011">
    <property type="protein sequence ID" value="MFC0565584.1"/>
    <property type="molecule type" value="Genomic_DNA"/>
</dbReference>
<keyword evidence="1" id="KW-0378">Hydrolase</keyword>
<evidence type="ECO:0000256" key="3">
    <source>
        <dbReference type="SAM" id="Phobius"/>
    </source>
</evidence>
<dbReference type="InterPro" id="IPR042001">
    <property type="entry name" value="Sortase_F"/>
</dbReference>
<gene>
    <name evidence="4" type="ORF">ACFFHU_15760</name>
</gene>
<dbReference type="NCBIfam" id="NF033748">
    <property type="entry name" value="class_F_sortase"/>
    <property type="match status" value="1"/>
</dbReference>
<keyword evidence="3" id="KW-1133">Transmembrane helix</keyword>
<reference evidence="4 5" key="1">
    <citation type="submission" date="2024-09" db="EMBL/GenBank/DDBJ databases">
        <authorList>
            <person name="Sun Q."/>
            <person name="Mori K."/>
        </authorList>
    </citation>
    <scope>NUCLEOTIDE SEQUENCE [LARGE SCALE GENOMIC DNA]</scope>
    <source>
        <strain evidence="4 5">TBRC 2205</strain>
    </source>
</reference>
<name>A0ABV6NY14_9ACTN</name>
<proteinExistence type="predicted"/>
<feature type="compositionally biased region" description="Low complexity" evidence="2">
    <location>
        <begin position="63"/>
        <end position="77"/>
    </location>
</feature>
<dbReference type="InterPro" id="IPR023365">
    <property type="entry name" value="Sortase_dom-sf"/>
</dbReference>
<feature type="region of interest" description="Disordered" evidence="2">
    <location>
        <begin position="57"/>
        <end position="88"/>
    </location>
</feature>
<sequence length="244" mass="24847">MARSPDPLSWLAGGRRGGPRRAAGFGLLSLLVLMVIAGAGMLTAAFTGASAPPQPAVGIAPDASTSAPGSGLPPAGGRRSARPGPPAVALGPSVPTRLVIPRIGVDTALLQLGVNADGTMQVPDVHQQPKTAGWYKLGASPGEIGNAVLVGHVDSKAVGPAVFYNIGSLKPGDTMTVTRSDRKVVTFRVDAVGSYPKTAFPTNLVYAPTGQPGLRLITCGGEFDRAKHSYKNNIVVLATAVSAR</sequence>
<evidence type="ECO:0000256" key="1">
    <source>
        <dbReference type="ARBA" id="ARBA00022801"/>
    </source>
</evidence>
<dbReference type="Proteomes" id="UP001589894">
    <property type="component" value="Unassembled WGS sequence"/>
</dbReference>
<comment type="caution">
    <text evidence="4">The sequence shown here is derived from an EMBL/GenBank/DDBJ whole genome shotgun (WGS) entry which is preliminary data.</text>
</comment>
<dbReference type="Pfam" id="PF04203">
    <property type="entry name" value="Sortase"/>
    <property type="match status" value="1"/>
</dbReference>
<keyword evidence="3" id="KW-0472">Membrane</keyword>
<dbReference type="CDD" id="cd05829">
    <property type="entry name" value="Sortase_F"/>
    <property type="match status" value="1"/>
</dbReference>
<dbReference type="SUPFAM" id="SSF63817">
    <property type="entry name" value="Sortase"/>
    <property type="match status" value="1"/>
</dbReference>
<keyword evidence="3" id="KW-0812">Transmembrane</keyword>
<evidence type="ECO:0000256" key="2">
    <source>
        <dbReference type="SAM" id="MobiDB-lite"/>
    </source>
</evidence>